<dbReference type="Gene3D" id="1.10.10.10">
    <property type="entry name" value="Winged helix-like DNA-binding domain superfamily/Winged helix DNA-binding domain"/>
    <property type="match status" value="1"/>
</dbReference>
<dbReference type="InterPro" id="IPR013249">
    <property type="entry name" value="RNA_pol_sigma70_r4_t2"/>
</dbReference>
<evidence type="ECO:0000256" key="2">
    <source>
        <dbReference type="ARBA" id="ARBA00023015"/>
    </source>
</evidence>
<dbReference type="InterPro" id="IPR014284">
    <property type="entry name" value="RNA_pol_sigma-70_dom"/>
</dbReference>
<evidence type="ECO:0000256" key="4">
    <source>
        <dbReference type="ARBA" id="ARBA00023163"/>
    </source>
</evidence>
<feature type="domain" description="RNA polymerase sigma factor 70 region 4 type 2" evidence="6">
    <location>
        <begin position="126"/>
        <end position="177"/>
    </location>
</feature>
<dbReference type="PANTHER" id="PTHR43133:SF46">
    <property type="entry name" value="RNA POLYMERASE SIGMA-70 FACTOR ECF SUBFAMILY"/>
    <property type="match status" value="1"/>
</dbReference>
<dbReference type="SUPFAM" id="SSF88659">
    <property type="entry name" value="Sigma3 and sigma4 domains of RNA polymerase sigma factors"/>
    <property type="match status" value="1"/>
</dbReference>
<reference evidence="7" key="2">
    <citation type="journal article" date="2021" name="PeerJ">
        <title>Extensive microbial diversity within the chicken gut microbiome revealed by metagenomics and culture.</title>
        <authorList>
            <person name="Gilroy R."/>
            <person name="Ravi A."/>
            <person name="Getino M."/>
            <person name="Pursley I."/>
            <person name="Horton D.L."/>
            <person name="Alikhan N.F."/>
            <person name="Baker D."/>
            <person name="Gharbi K."/>
            <person name="Hall N."/>
            <person name="Watson M."/>
            <person name="Adriaenssens E.M."/>
            <person name="Foster-Nyarko E."/>
            <person name="Jarju S."/>
            <person name="Secka A."/>
            <person name="Antonio M."/>
            <person name="Oren A."/>
            <person name="Chaudhuri R.R."/>
            <person name="La Ragione R."/>
            <person name="Hildebrand F."/>
            <person name="Pallen M.J."/>
        </authorList>
    </citation>
    <scope>NUCLEOTIDE SEQUENCE</scope>
    <source>
        <strain evidence="7">B3-1481</strain>
    </source>
</reference>
<keyword evidence="4" id="KW-0804">Transcription</keyword>
<dbReference type="Pfam" id="PF08281">
    <property type="entry name" value="Sigma70_r4_2"/>
    <property type="match status" value="1"/>
</dbReference>
<dbReference type="AlphaFoldDB" id="A0A9D9NN96"/>
<keyword evidence="3" id="KW-0731">Sigma factor</keyword>
<evidence type="ECO:0000313" key="7">
    <source>
        <dbReference type="EMBL" id="MBO8479747.1"/>
    </source>
</evidence>
<dbReference type="Gene3D" id="1.10.1740.10">
    <property type="match status" value="1"/>
</dbReference>
<dbReference type="EMBL" id="JADILW010000020">
    <property type="protein sequence ID" value="MBO8479747.1"/>
    <property type="molecule type" value="Genomic_DNA"/>
</dbReference>
<dbReference type="InterPro" id="IPR013324">
    <property type="entry name" value="RNA_pol_sigma_r3/r4-like"/>
</dbReference>
<reference evidence="7" key="1">
    <citation type="submission" date="2020-10" db="EMBL/GenBank/DDBJ databases">
        <authorList>
            <person name="Gilroy R."/>
        </authorList>
    </citation>
    <scope>NUCLEOTIDE SEQUENCE</scope>
    <source>
        <strain evidence="7">B3-1481</strain>
    </source>
</reference>
<dbReference type="PANTHER" id="PTHR43133">
    <property type="entry name" value="RNA POLYMERASE ECF-TYPE SIGMA FACTO"/>
    <property type="match status" value="1"/>
</dbReference>
<dbReference type="CDD" id="cd06171">
    <property type="entry name" value="Sigma70_r4"/>
    <property type="match status" value="1"/>
</dbReference>
<dbReference type="InterPro" id="IPR007627">
    <property type="entry name" value="RNA_pol_sigma70_r2"/>
</dbReference>
<name>A0A9D9NN96_9BACT</name>
<dbReference type="InterPro" id="IPR036388">
    <property type="entry name" value="WH-like_DNA-bd_sf"/>
</dbReference>
<comment type="caution">
    <text evidence="7">The sequence shown here is derived from an EMBL/GenBank/DDBJ whole genome shotgun (WGS) entry which is preliminary data.</text>
</comment>
<dbReference type="SUPFAM" id="SSF88946">
    <property type="entry name" value="Sigma2 domain of RNA polymerase sigma factors"/>
    <property type="match status" value="1"/>
</dbReference>
<dbReference type="NCBIfam" id="TIGR02937">
    <property type="entry name" value="sigma70-ECF"/>
    <property type="match status" value="1"/>
</dbReference>
<accession>A0A9D9NN96</accession>
<protein>
    <submittedName>
        <fullName evidence="7">RNA polymerase sigma factor</fullName>
    </submittedName>
</protein>
<dbReference type="InterPro" id="IPR039425">
    <property type="entry name" value="RNA_pol_sigma-70-like"/>
</dbReference>
<feature type="domain" description="RNA polymerase sigma-70 region 2" evidence="5">
    <location>
        <begin position="33"/>
        <end position="98"/>
    </location>
</feature>
<proteinExistence type="inferred from homology"/>
<organism evidence="7 8">
    <name type="scientific">Candidatus Cryptobacteroides avistercoris</name>
    <dbReference type="NCBI Taxonomy" id="2840758"/>
    <lineage>
        <taxon>Bacteria</taxon>
        <taxon>Pseudomonadati</taxon>
        <taxon>Bacteroidota</taxon>
        <taxon>Bacteroidia</taxon>
        <taxon>Bacteroidales</taxon>
        <taxon>Candidatus Cryptobacteroides</taxon>
    </lineage>
</organism>
<keyword evidence="2" id="KW-0805">Transcription regulation</keyword>
<evidence type="ECO:0000313" key="8">
    <source>
        <dbReference type="Proteomes" id="UP000823769"/>
    </source>
</evidence>
<dbReference type="InterPro" id="IPR013325">
    <property type="entry name" value="RNA_pol_sigma_r2"/>
</dbReference>
<evidence type="ECO:0000259" key="6">
    <source>
        <dbReference type="Pfam" id="PF08281"/>
    </source>
</evidence>
<evidence type="ECO:0000259" key="5">
    <source>
        <dbReference type="Pfam" id="PF04542"/>
    </source>
</evidence>
<dbReference type="GO" id="GO:0003677">
    <property type="term" value="F:DNA binding"/>
    <property type="evidence" value="ECO:0007669"/>
    <property type="project" value="InterPro"/>
</dbReference>
<dbReference type="Pfam" id="PF04542">
    <property type="entry name" value="Sigma70_r2"/>
    <property type="match status" value="1"/>
</dbReference>
<gene>
    <name evidence="7" type="ORF">IAB76_01345</name>
</gene>
<dbReference type="GO" id="GO:0016987">
    <property type="term" value="F:sigma factor activity"/>
    <property type="evidence" value="ECO:0007669"/>
    <property type="project" value="UniProtKB-KW"/>
</dbReference>
<comment type="similarity">
    <text evidence="1">Belongs to the sigma-70 factor family. ECF subfamily.</text>
</comment>
<dbReference type="GO" id="GO:0006352">
    <property type="term" value="P:DNA-templated transcription initiation"/>
    <property type="evidence" value="ECO:0007669"/>
    <property type="project" value="InterPro"/>
</dbReference>
<sequence length="186" mass="21073">MQLFGNKKHLDTREADWIEGAKQGDRKSQKAIYDRLSAKMFAVCLRYMGDRDLAEDILQDGFVTLFSKLDSYSGAGSFEGWARKIFVNTALMSLRKKDALKNSEDVDAAWNISSDDPSALQKIGYNELIKMIAALPPGFRTVFNMYVLEGYSHKEIAEALGISETTSRSQLQRARTLLQSKIKERY</sequence>
<evidence type="ECO:0000256" key="3">
    <source>
        <dbReference type="ARBA" id="ARBA00023082"/>
    </source>
</evidence>
<dbReference type="Proteomes" id="UP000823769">
    <property type="component" value="Unassembled WGS sequence"/>
</dbReference>
<evidence type="ECO:0000256" key="1">
    <source>
        <dbReference type="ARBA" id="ARBA00010641"/>
    </source>
</evidence>